<evidence type="ECO:0000313" key="4">
    <source>
        <dbReference type="Proteomes" id="UP001251524"/>
    </source>
</evidence>
<keyword evidence="3" id="KW-0378">Hydrolase</keyword>
<comment type="caution">
    <text evidence="3">The sequence shown here is derived from an EMBL/GenBank/DDBJ whole genome shotgun (WGS) entry which is preliminary data.</text>
</comment>
<gene>
    <name evidence="3" type="ORF">J2X06_003310</name>
</gene>
<evidence type="ECO:0000259" key="2">
    <source>
        <dbReference type="Pfam" id="PF02517"/>
    </source>
</evidence>
<evidence type="ECO:0000256" key="1">
    <source>
        <dbReference type="SAM" id="Phobius"/>
    </source>
</evidence>
<dbReference type="EMBL" id="JAVDVY010000003">
    <property type="protein sequence ID" value="MDR7136092.1"/>
    <property type="molecule type" value="Genomic_DNA"/>
</dbReference>
<dbReference type="GO" id="GO:0006508">
    <property type="term" value="P:proteolysis"/>
    <property type="evidence" value="ECO:0007669"/>
    <property type="project" value="UniProtKB-KW"/>
</dbReference>
<dbReference type="InterPro" id="IPR003675">
    <property type="entry name" value="Rce1/LyrA-like_dom"/>
</dbReference>
<sequence>MSSQLLIVVSTFLAAFFGLGAVGIAYAGPFAVGAGLIAMVATQRRRGLPWASIGLGAPDGPARLALQALIGLLAGWSAALAATLLATRGLGWDPIDTARFADIQGDEGRLLGMLAISWTTAALGEEVLFRGFLQSRLQSLFGERRHAVVLAALAQAVLFGLGHAYQGATGILVSGAIGLAFGLLMLRFRTVWPLVVAHGLIDTVSMLALYAGARPG</sequence>
<evidence type="ECO:0000313" key="3">
    <source>
        <dbReference type="EMBL" id="MDR7136092.1"/>
    </source>
</evidence>
<keyword evidence="1" id="KW-0472">Membrane</keyword>
<accession>A0ABU1WEQ5</accession>
<dbReference type="Proteomes" id="UP001251524">
    <property type="component" value="Unassembled WGS sequence"/>
</dbReference>
<keyword evidence="3" id="KW-0645">Protease</keyword>
<feature type="transmembrane region" description="Helical" evidence="1">
    <location>
        <begin position="146"/>
        <end position="165"/>
    </location>
</feature>
<keyword evidence="1" id="KW-1133">Transmembrane helix</keyword>
<organism evidence="3 4">
    <name type="scientific">Lysobacter niastensis</name>
    <dbReference type="NCBI Taxonomy" id="380629"/>
    <lineage>
        <taxon>Bacteria</taxon>
        <taxon>Pseudomonadati</taxon>
        <taxon>Pseudomonadota</taxon>
        <taxon>Gammaproteobacteria</taxon>
        <taxon>Lysobacterales</taxon>
        <taxon>Lysobacteraceae</taxon>
        <taxon>Lysobacter</taxon>
    </lineage>
</organism>
<dbReference type="Pfam" id="PF02517">
    <property type="entry name" value="Rce1-like"/>
    <property type="match status" value="1"/>
</dbReference>
<feature type="domain" description="CAAX prenyl protease 2/Lysostaphin resistance protein A-like" evidence="2">
    <location>
        <begin position="110"/>
        <end position="203"/>
    </location>
</feature>
<protein>
    <submittedName>
        <fullName evidence="3">Membrane protease YdiL (CAAX protease family)</fullName>
    </submittedName>
</protein>
<keyword evidence="4" id="KW-1185">Reference proteome</keyword>
<reference evidence="3 4" key="1">
    <citation type="submission" date="2023-07" db="EMBL/GenBank/DDBJ databases">
        <title>Sorghum-associated microbial communities from plants grown in Nebraska, USA.</title>
        <authorList>
            <person name="Schachtman D."/>
        </authorList>
    </citation>
    <scope>NUCLEOTIDE SEQUENCE [LARGE SCALE GENOMIC DNA]</scope>
    <source>
        <strain evidence="3 4">BE198</strain>
    </source>
</reference>
<feature type="transmembrane region" description="Helical" evidence="1">
    <location>
        <begin position="195"/>
        <end position="213"/>
    </location>
</feature>
<proteinExistence type="predicted"/>
<dbReference type="GO" id="GO:0008233">
    <property type="term" value="F:peptidase activity"/>
    <property type="evidence" value="ECO:0007669"/>
    <property type="project" value="UniProtKB-KW"/>
</dbReference>
<feature type="transmembrane region" description="Helical" evidence="1">
    <location>
        <begin position="64"/>
        <end position="86"/>
    </location>
</feature>
<name>A0ABU1WEQ5_9GAMM</name>
<keyword evidence="1" id="KW-0812">Transmembrane</keyword>
<dbReference type="RefSeq" id="WP_310064280.1">
    <property type="nucleotide sequence ID" value="NZ_JAVDVY010000003.1"/>
</dbReference>
<feature type="transmembrane region" description="Helical" evidence="1">
    <location>
        <begin position="171"/>
        <end position="188"/>
    </location>
</feature>